<dbReference type="InterPro" id="IPR037401">
    <property type="entry name" value="SnoaL-like"/>
</dbReference>
<dbReference type="Gene3D" id="3.10.450.50">
    <property type="match status" value="1"/>
</dbReference>
<evidence type="ECO:0000313" key="3">
    <source>
        <dbReference type="Proteomes" id="UP001642484"/>
    </source>
</evidence>
<sequence>VRAYLENKSACGRLVIDKCTDGERSCGFTWHWEENGAVGIRGTTFIELDQQGRVSFLREICEPLYKPGDATVELLKAIGGDNVATFDVQAERRKPVGASDICRYLWSELQGNAPPAESVTFFADQVLYEDFNYELPLRRKEEVRDFLEKFAEIKALKFVAERFSDGSKACCFTWNVEIAGAPTDAPRIRGISFYELNDAGKIIYVRDIPESAAKPPPLQALAAMLRPRLRVFFPRSSVVAGEAIHFLMAGMASN</sequence>
<evidence type="ECO:0000313" key="2">
    <source>
        <dbReference type="EMBL" id="CAK9060377.1"/>
    </source>
</evidence>
<name>A0ABP0NBV9_9DINO</name>
<organism evidence="2 3">
    <name type="scientific">Durusdinium trenchii</name>
    <dbReference type="NCBI Taxonomy" id="1381693"/>
    <lineage>
        <taxon>Eukaryota</taxon>
        <taxon>Sar</taxon>
        <taxon>Alveolata</taxon>
        <taxon>Dinophyceae</taxon>
        <taxon>Suessiales</taxon>
        <taxon>Symbiodiniaceae</taxon>
        <taxon>Durusdinium</taxon>
    </lineage>
</organism>
<dbReference type="SUPFAM" id="SSF54427">
    <property type="entry name" value="NTF2-like"/>
    <property type="match status" value="1"/>
</dbReference>
<keyword evidence="3" id="KW-1185">Reference proteome</keyword>
<reference evidence="2 3" key="1">
    <citation type="submission" date="2024-02" db="EMBL/GenBank/DDBJ databases">
        <authorList>
            <person name="Chen Y."/>
            <person name="Shah S."/>
            <person name="Dougan E. K."/>
            <person name="Thang M."/>
            <person name="Chan C."/>
        </authorList>
    </citation>
    <scope>NUCLEOTIDE SEQUENCE [LARGE SCALE GENOMIC DNA]</scope>
</reference>
<feature type="domain" description="SnoaL-like" evidence="1">
    <location>
        <begin position="118"/>
        <end position="204"/>
    </location>
</feature>
<dbReference type="Pfam" id="PF12680">
    <property type="entry name" value="SnoaL_2"/>
    <property type="match status" value="1"/>
</dbReference>
<dbReference type="Proteomes" id="UP001642484">
    <property type="component" value="Unassembled WGS sequence"/>
</dbReference>
<dbReference type="PANTHER" id="PTHR33698">
    <property type="entry name" value="NUCLEAR TRANSPORT FACTOR 2 (NTF2)-LIKE PROTEIN"/>
    <property type="match status" value="1"/>
</dbReference>
<gene>
    <name evidence="2" type="ORF">CCMP2556_LOCUS29710</name>
</gene>
<dbReference type="InterPro" id="IPR032710">
    <property type="entry name" value="NTF2-like_dom_sf"/>
</dbReference>
<accession>A0ABP0NBV9</accession>
<evidence type="ECO:0000259" key="1">
    <source>
        <dbReference type="Pfam" id="PF12680"/>
    </source>
</evidence>
<proteinExistence type="predicted"/>
<dbReference type="EMBL" id="CAXAMN010021510">
    <property type="protein sequence ID" value="CAK9060377.1"/>
    <property type="molecule type" value="Genomic_DNA"/>
</dbReference>
<protein>
    <recommendedName>
        <fullName evidence="1">SnoaL-like domain-containing protein</fullName>
    </recommendedName>
</protein>
<comment type="caution">
    <text evidence="2">The sequence shown here is derived from an EMBL/GenBank/DDBJ whole genome shotgun (WGS) entry which is preliminary data.</text>
</comment>
<feature type="non-terminal residue" evidence="2">
    <location>
        <position position="1"/>
    </location>
</feature>
<dbReference type="PANTHER" id="PTHR33698:SF3">
    <property type="entry name" value="OS09G0266000 PROTEIN"/>
    <property type="match status" value="1"/>
</dbReference>